<name>A0A2M9ZEK5_9LEPT</name>
<comment type="caution">
    <text evidence="1">The sequence shown here is derived from an EMBL/GenBank/DDBJ whole genome shotgun (WGS) entry which is preliminary data.</text>
</comment>
<dbReference type="AlphaFoldDB" id="A0A2M9ZEK5"/>
<sequence length="124" mass="13829">MNMRFISILILGGLFLNLIFANCGTDAKEQVKTPMQGKDLLKKNKQSSSNTVPKEYIVKLNAGTDSKRIAELLPNHKIAKIDKISDDTYHVVYETEPGLEALVQAGKKSGFVEYAEPNHVYKAF</sequence>
<dbReference type="EMBL" id="NPDT01000001">
    <property type="protein sequence ID" value="PJZ66804.1"/>
    <property type="molecule type" value="Genomic_DNA"/>
</dbReference>
<accession>A0A2M9ZEK5</accession>
<dbReference type="Proteomes" id="UP000231912">
    <property type="component" value="Unassembled WGS sequence"/>
</dbReference>
<evidence type="ECO:0000313" key="2">
    <source>
        <dbReference type="Proteomes" id="UP000231912"/>
    </source>
</evidence>
<proteinExistence type="predicted"/>
<organism evidence="1 2">
    <name type="scientific">Leptospira wolffii</name>
    <dbReference type="NCBI Taxonomy" id="409998"/>
    <lineage>
        <taxon>Bacteria</taxon>
        <taxon>Pseudomonadati</taxon>
        <taxon>Spirochaetota</taxon>
        <taxon>Spirochaetia</taxon>
        <taxon>Leptospirales</taxon>
        <taxon>Leptospiraceae</taxon>
        <taxon>Leptospira</taxon>
    </lineage>
</organism>
<gene>
    <name evidence="1" type="ORF">CH371_01500</name>
</gene>
<protein>
    <submittedName>
        <fullName evidence="1">Uncharacterized protein</fullName>
    </submittedName>
</protein>
<reference evidence="1 2" key="1">
    <citation type="submission" date="2017-07" db="EMBL/GenBank/DDBJ databases">
        <title>Leptospira spp. isolated from tropical soils.</title>
        <authorList>
            <person name="Thibeaux R."/>
            <person name="Iraola G."/>
            <person name="Ferres I."/>
            <person name="Bierque E."/>
            <person name="Girault D."/>
            <person name="Soupe-Gilbert M.-E."/>
            <person name="Picardeau M."/>
            <person name="Goarant C."/>
        </authorList>
    </citation>
    <scope>NUCLEOTIDE SEQUENCE [LARGE SCALE GENOMIC DNA]</scope>
    <source>
        <strain evidence="1 2">FH2-C-A2</strain>
    </source>
</reference>
<evidence type="ECO:0000313" key="1">
    <source>
        <dbReference type="EMBL" id="PJZ66804.1"/>
    </source>
</evidence>